<dbReference type="AlphaFoldDB" id="A0A368LNV0"/>
<dbReference type="Proteomes" id="UP000252479">
    <property type="component" value="Unassembled WGS sequence"/>
</dbReference>
<accession>A0A368LNV0</accession>
<reference evidence="1 2" key="1">
    <citation type="journal article" date="2017" name="Elife">
        <title>Extensive horizontal gene transfer in cheese-associated bacteria.</title>
        <authorList>
            <person name="Bonham K.S."/>
            <person name="Wolfe B.E."/>
            <person name="Dutton R.J."/>
        </authorList>
    </citation>
    <scope>NUCLEOTIDE SEQUENCE [LARGE SCALE GENOMIC DNA]</scope>
    <source>
        <strain evidence="1 2">JB196</strain>
    </source>
</reference>
<comment type="caution">
    <text evidence="1">The sequence shown here is derived from an EMBL/GenBank/DDBJ whole genome shotgun (WGS) entry which is preliminary data.</text>
</comment>
<dbReference type="EMBL" id="QPGL01000001">
    <property type="protein sequence ID" value="RCS73552.1"/>
    <property type="molecule type" value="Genomic_DNA"/>
</dbReference>
<dbReference type="GeneID" id="303188856"/>
<keyword evidence="2" id="KW-1185">Reference proteome</keyword>
<organism evidence="1 2">
    <name type="scientific">Vibrio casei</name>
    <dbReference type="NCBI Taxonomy" id="673372"/>
    <lineage>
        <taxon>Bacteria</taxon>
        <taxon>Pseudomonadati</taxon>
        <taxon>Pseudomonadota</taxon>
        <taxon>Gammaproteobacteria</taxon>
        <taxon>Vibrionales</taxon>
        <taxon>Vibrionaceae</taxon>
        <taxon>Vibrio</taxon>
    </lineage>
</organism>
<protein>
    <recommendedName>
        <fullName evidence="3">Glycosaminoglycan attachment protein</fullName>
    </recommendedName>
</protein>
<evidence type="ECO:0000313" key="1">
    <source>
        <dbReference type="EMBL" id="RCS73552.1"/>
    </source>
</evidence>
<sequence>MRKISKARFEALSYARVPYVKMISDEIEWYSNDNNAVLGTILLDKIDNDYVSMVMGRDEVGVFRFIDMQHSVESLDEARNVLIEKMEEHSKDGAEEFPQGVITRKKHLIFEPIVKENSMLEDFKLLTNNDLFSPAKELISEIAYSFEDPDGNYIEQFQSTGFNSRMWELYLYALFHELDFTINREFNAPDYVVDKGGYRICIEAVTVNPSQHKANEPDPETNEEVEKLLKDYMPIKYGSPLFSKLKKKYWEKEHVNNNPLLIAIHDFHQTDSMMWSRSALEKYLYGAERVHQFGPKGVKQKVTLITEHKWGDKVIPSNFFALDDAKHISAVIHSNQATVGKFMRMGYLAEFGRRDLDIRFVGKCIHFNNQIPVDFNFSVTDGSYEEYWSDSVTIYHNPNALNPLDHTLFPEVAHIFFNGEEFSSIKPQYYPIYGRTKYRVKETIQGI</sequence>
<gene>
    <name evidence="1" type="ORF">CIK83_07990</name>
</gene>
<proteinExistence type="predicted"/>
<evidence type="ECO:0000313" key="2">
    <source>
        <dbReference type="Proteomes" id="UP000252479"/>
    </source>
</evidence>
<evidence type="ECO:0008006" key="3">
    <source>
        <dbReference type="Google" id="ProtNLM"/>
    </source>
</evidence>
<name>A0A368LNV0_9VIBR</name>
<dbReference type="RefSeq" id="WP_086959886.1">
    <property type="nucleotide sequence ID" value="NZ_FUKS01000022.1"/>
</dbReference>